<dbReference type="OrthoDB" id="7907095at2"/>
<dbReference type="EMBL" id="QYRN01000006">
    <property type="protein sequence ID" value="RIY00197.1"/>
    <property type="molecule type" value="Genomic_DNA"/>
</dbReference>
<gene>
    <name evidence="1" type="ORF">D3218_12990</name>
</gene>
<keyword evidence="2" id="KW-1185">Reference proteome</keyword>
<dbReference type="Proteomes" id="UP000265750">
    <property type="component" value="Unassembled WGS sequence"/>
</dbReference>
<evidence type="ECO:0000313" key="1">
    <source>
        <dbReference type="EMBL" id="RIY00197.1"/>
    </source>
</evidence>
<dbReference type="AlphaFoldDB" id="A0A3A1WLF2"/>
<protein>
    <submittedName>
        <fullName evidence="1">Uncharacterized protein</fullName>
    </submittedName>
</protein>
<accession>A0A3A1WLF2</accession>
<comment type="caution">
    <text evidence="1">The sequence shown here is derived from an EMBL/GenBank/DDBJ whole genome shotgun (WGS) entry which is preliminary data.</text>
</comment>
<sequence length="117" mass="13074">MQYETGKSYAWFIAFGRGYAAVFAYPGNKRTRMFCEGGKVVQFTSATDAIAAAQMQVRKVCEPEMRSTIAEEAQPAADVLDVAGWQARKVAQQIEDRKVFRGLGKGFLTVETKRRRA</sequence>
<proteinExistence type="predicted"/>
<evidence type="ECO:0000313" key="2">
    <source>
        <dbReference type="Proteomes" id="UP000265750"/>
    </source>
</evidence>
<name>A0A3A1WLF2_9HYPH</name>
<reference evidence="2" key="1">
    <citation type="submission" date="2018-09" db="EMBL/GenBank/DDBJ databases">
        <authorList>
            <person name="Tuo L."/>
        </authorList>
    </citation>
    <scope>NUCLEOTIDE SEQUENCE [LARGE SCALE GENOMIC DNA]</scope>
    <source>
        <strain evidence="2">M2BS4Y-1</strain>
    </source>
</reference>
<organism evidence="1 2">
    <name type="scientific">Aureimonas flava</name>
    <dbReference type="NCBI Taxonomy" id="2320271"/>
    <lineage>
        <taxon>Bacteria</taxon>
        <taxon>Pseudomonadati</taxon>
        <taxon>Pseudomonadota</taxon>
        <taxon>Alphaproteobacteria</taxon>
        <taxon>Hyphomicrobiales</taxon>
        <taxon>Aurantimonadaceae</taxon>
        <taxon>Aureimonas</taxon>
    </lineage>
</organism>
<dbReference type="RefSeq" id="WP_119540507.1">
    <property type="nucleotide sequence ID" value="NZ_QYRN01000006.1"/>
</dbReference>